<organism evidence="1 2">
    <name type="scientific">Ralstonia pickettii OR214</name>
    <dbReference type="NCBI Taxonomy" id="1264675"/>
    <lineage>
        <taxon>Bacteria</taxon>
        <taxon>Pseudomonadati</taxon>
        <taxon>Pseudomonadota</taxon>
        <taxon>Betaproteobacteria</taxon>
        <taxon>Burkholderiales</taxon>
        <taxon>Burkholderiaceae</taxon>
        <taxon>Ralstonia</taxon>
    </lineage>
</organism>
<evidence type="ECO:0000313" key="1">
    <source>
        <dbReference type="EMBL" id="ENZ77801.1"/>
    </source>
</evidence>
<sequence length="64" mass="7286">MGEKQNVPNGTVDSLVAHYCVESLRPHAYQTGRLRITESPALIGKEELRAIKPKLWSQTEPRER</sequence>
<proteinExistence type="predicted"/>
<comment type="caution">
    <text evidence="1">The sequence shown here is derived from an EMBL/GenBank/DDBJ whole genome shotgun (WGS) entry which is preliminary data.</text>
</comment>
<accession>R0CMA8</accession>
<dbReference type="Proteomes" id="UP000013280">
    <property type="component" value="Unassembled WGS sequence"/>
</dbReference>
<protein>
    <submittedName>
        <fullName evidence="1">Uncharacterized protein</fullName>
    </submittedName>
</protein>
<evidence type="ECO:0000313" key="2">
    <source>
        <dbReference type="Proteomes" id="UP000013280"/>
    </source>
</evidence>
<gene>
    <name evidence="1" type="ORF">OR214_02077</name>
</gene>
<dbReference type="EMBL" id="APMQ01000005">
    <property type="protein sequence ID" value="ENZ77801.1"/>
    <property type="molecule type" value="Genomic_DNA"/>
</dbReference>
<dbReference type="AlphaFoldDB" id="R0CMA8"/>
<name>R0CMA8_RALPI</name>
<reference evidence="1 2" key="1">
    <citation type="journal article" date="2013" name="Genome Announc.">
        <title>Draft Genome Sequence for Ralstonia sp. Strain OR214, a Bacterium with Potential for Bioremediation.</title>
        <authorList>
            <person name="Utturkar S.M."/>
            <person name="Bollmann A."/>
            <person name="Brzoska R.M."/>
            <person name="Klingeman D.M."/>
            <person name="Epstein S.E."/>
            <person name="Palumbo A.V."/>
            <person name="Brown S.D."/>
        </authorList>
    </citation>
    <scope>NUCLEOTIDE SEQUENCE [LARGE SCALE GENOMIC DNA]</scope>
    <source>
        <strain evidence="1 2">OR214</strain>
    </source>
</reference>